<comment type="subcellular location">
    <subcellularLocation>
        <location evidence="1">Chromosome</location>
    </subcellularLocation>
</comment>
<dbReference type="InterPro" id="IPR036465">
    <property type="entry name" value="vWFA_dom_sf"/>
</dbReference>
<feature type="domain" description="VIT" evidence="6">
    <location>
        <begin position="19"/>
        <end position="151"/>
    </location>
</feature>
<dbReference type="Pfam" id="PF13768">
    <property type="entry name" value="VWA_3"/>
    <property type="match status" value="1"/>
</dbReference>
<organism evidence="7 8">
    <name type="scientific">Cylindrodendrum hubeiense</name>
    <dbReference type="NCBI Taxonomy" id="595255"/>
    <lineage>
        <taxon>Eukaryota</taxon>
        <taxon>Fungi</taxon>
        <taxon>Dikarya</taxon>
        <taxon>Ascomycota</taxon>
        <taxon>Pezizomycotina</taxon>
        <taxon>Sordariomycetes</taxon>
        <taxon>Hypocreomycetidae</taxon>
        <taxon>Hypocreales</taxon>
        <taxon>Nectriaceae</taxon>
        <taxon>Cylindrodendrum</taxon>
    </lineage>
</organism>
<evidence type="ECO:0000256" key="1">
    <source>
        <dbReference type="ARBA" id="ARBA00004286"/>
    </source>
</evidence>
<feature type="compositionally biased region" description="Low complexity" evidence="4">
    <location>
        <begin position="726"/>
        <end position="736"/>
    </location>
</feature>
<keyword evidence="8" id="KW-1185">Reference proteome</keyword>
<dbReference type="GO" id="GO:0000786">
    <property type="term" value="C:nucleosome"/>
    <property type="evidence" value="ECO:0007669"/>
    <property type="project" value="UniProtKB-KW"/>
</dbReference>
<dbReference type="PRINTS" id="PR00622">
    <property type="entry name" value="HISTONEH3"/>
</dbReference>
<dbReference type="PANTHER" id="PTHR45737:SF6">
    <property type="entry name" value="VON WILLEBRAND FACTOR A DOMAIN-CONTAINING PROTEIN 5A"/>
    <property type="match status" value="1"/>
</dbReference>
<dbReference type="Gene3D" id="3.40.50.410">
    <property type="entry name" value="von Willebrand factor, type A domain"/>
    <property type="match status" value="1"/>
</dbReference>
<feature type="domain" description="VWFA" evidence="5">
    <location>
        <begin position="297"/>
        <end position="467"/>
    </location>
</feature>
<sequence>MARTKQTLRKMTRAQPRLLCGCYAHIGSTHKILPQVKIDVHTTILDVTSRTCLTQTFVNPFRDESLNEIRYIFPLYDGVSIVGFTFTVAGRIIKGIVEERQKAKEVYAEAKARGLTASLLEQSLGAADIFSIIIGNVPAGEKIKVEITWLSELKHDAEVDGLRFTIPTHIIPRYGDDSVLKPNLNGYRVQEEGLSVTIDVEMPIEASIKSIQSSSHPIAVSIGATSTAPSAELSLSKASATLSQESTSLDHDFILHVVANTLGEPAAFMETHPVIPNQRALMATLVPKFNLPAEKPEIVFLCDRSGSMQFKIGDAVRALNVFLKSLPIGVKFNICSFGTSHDFLWPKSKTYNQESLDEAVRHVNAFEADYGGTRMYKPMEDIFRQRYGDMNLEVFLLTDGAIDAQQQLIELINKEVTKSNNSIRIFTLGVGSGASTSLIEGVARAGKGFAQAVQDSENIDKKVVRMLKGALLPHIHDYSLEIKYEKTHGEDADPDAFDFEIIEKVVDSLCIDYFGGQDEEMKLLRAEQPISLFDHQFDEDNTEQKDAVGTKYDHLPTIATPRYLQTPSEIPALLPFNRTTIYIILSNYILDQKPKSVLLKGTCKSGPLELEIPIIDLPQKSTTIHQLAARKEIKELEEGRGWLVGAKNPDGKLLKAEFEGRFSDMVEREAVRLGVQFQVGGKWTSFVAVEKTANESKSDSDEGMEDFEALYTEVRGQTVVAHRSRASASDRQSSRSGGLATPMGSFGSPLGGIGRVLPPGTTSSERFAMSARSMPRPMASFQQHGGTIPSTSMSRSLSGPDQPPRYPTRGRLAKANQEATAAKTMPLTAGRVIDPLVVSASGWKSARMSNPVTLNAFSDAGIENSALSQALCPQRIQLASKAERRSVPVINPIRRQLASKAARKSAPDTSPPRRQLASKAARKSAPDINPPRRQLSSKAARKSVPDINPGNRNPSPKAARRSLRLEVNRSTPLQTIIALQTFAGNWVWNADLEKVLGIAHATILNVQLPTIIANSAVKDDILATGCAILYLKTKLSQEKETWEILVKKANDWLEERIGSHLKELEEAIANLV</sequence>
<feature type="region of interest" description="Disordered" evidence="4">
    <location>
        <begin position="777"/>
        <end position="809"/>
    </location>
</feature>
<gene>
    <name evidence="7" type="ORF">G7Z17_g1733</name>
</gene>
<dbReference type="InterPro" id="IPR000164">
    <property type="entry name" value="Histone_H3/CENP-A"/>
</dbReference>
<dbReference type="Pfam" id="PF08487">
    <property type="entry name" value="VIT"/>
    <property type="match status" value="1"/>
</dbReference>
<keyword evidence="3" id="KW-0238">DNA-binding</keyword>
<comment type="caution">
    <text evidence="7">The sequence shown here is derived from an EMBL/GenBank/DDBJ whole genome shotgun (WGS) entry which is preliminary data.</text>
</comment>
<evidence type="ECO:0000256" key="4">
    <source>
        <dbReference type="SAM" id="MobiDB-lite"/>
    </source>
</evidence>
<feature type="compositionally biased region" description="Polar residues" evidence="4">
    <location>
        <begin position="780"/>
        <end position="799"/>
    </location>
</feature>
<dbReference type="GO" id="GO:0003677">
    <property type="term" value="F:DNA binding"/>
    <property type="evidence" value="ECO:0007669"/>
    <property type="project" value="InterPro"/>
</dbReference>
<dbReference type="SMART" id="SM00327">
    <property type="entry name" value="VWA"/>
    <property type="match status" value="1"/>
</dbReference>
<keyword evidence="2" id="KW-0158">Chromosome</keyword>
<dbReference type="InterPro" id="IPR002035">
    <property type="entry name" value="VWF_A"/>
</dbReference>
<feature type="region of interest" description="Disordered" evidence="4">
    <location>
        <begin position="896"/>
        <end position="963"/>
    </location>
</feature>
<evidence type="ECO:0000259" key="5">
    <source>
        <dbReference type="PROSITE" id="PS50234"/>
    </source>
</evidence>
<evidence type="ECO:0000256" key="2">
    <source>
        <dbReference type="ARBA" id="ARBA00022454"/>
    </source>
</evidence>
<dbReference type="SUPFAM" id="SSF53300">
    <property type="entry name" value="vWA-like"/>
    <property type="match status" value="1"/>
</dbReference>
<dbReference type="SMART" id="SM00609">
    <property type="entry name" value="VIT"/>
    <property type="match status" value="1"/>
</dbReference>
<accession>A0A9P5HJ25</accession>
<dbReference type="PROSITE" id="PS50234">
    <property type="entry name" value="VWFA"/>
    <property type="match status" value="1"/>
</dbReference>
<dbReference type="EMBL" id="JAANBB010000015">
    <property type="protein sequence ID" value="KAF7555997.1"/>
    <property type="molecule type" value="Genomic_DNA"/>
</dbReference>
<dbReference type="PROSITE" id="PS51468">
    <property type="entry name" value="VIT"/>
    <property type="match status" value="1"/>
</dbReference>
<protein>
    <submittedName>
        <fullName evidence="7">Uncharacterized protein</fullName>
    </submittedName>
</protein>
<dbReference type="OrthoDB" id="1729737at2759"/>
<dbReference type="Proteomes" id="UP000722485">
    <property type="component" value="Unassembled WGS sequence"/>
</dbReference>
<dbReference type="GO" id="GO:0030527">
    <property type="term" value="F:structural constituent of chromatin"/>
    <property type="evidence" value="ECO:0007669"/>
    <property type="project" value="InterPro"/>
</dbReference>
<keyword evidence="3" id="KW-0544">Nucleosome core</keyword>
<evidence type="ECO:0000259" key="6">
    <source>
        <dbReference type="PROSITE" id="PS51468"/>
    </source>
</evidence>
<feature type="region of interest" description="Disordered" evidence="4">
    <location>
        <begin position="721"/>
        <end position="763"/>
    </location>
</feature>
<proteinExistence type="predicted"/>
<evidence type="ECO:0000313" key="7">
    <source>
        <dbReference type="EMBL" id="KAF7555997.1"/>
    </source>
</evidence>
<evidence type="ECO:0000256" key="3">
    <source>
        <dbReference type="ARBA" id="ARBA00023269"/>
    </source>
</evidence>
<reference evidence="7" key="1">
    <citation type="submission" date="2020-03" db="EMBL/GenBank/DDBJ databases">
        <title>Draft Genome Sequence of Cylindrodendrum hubeiense.</title>
        <authorList>
            <person name="Buettner E."/>
            <person name="Kellner H."/>
        </authorList>
    </citation>
    <scope>NUCLEOTIDE SEQUENCE</scope>
    <source>
        <strain evidence="7">IHI 201604</strain>
    </source>
</reference>
<dbReference type="AlphaFoldDB" id="A0A9P5HJ25"/>
<dbReference type="PANTHER" id="PTHR45737">
    <property type="entry name" value="VON WILLEBRAND FACTOR A DOMAIN-CONTAINING PROTEIN 5A"/>
    <property type="match status" value="1"/>
</dbReference>
<name>A0A9P5HJ25_9HYPO</name>
<evidence type="ECO:0000313" key="8">
    <source>
        <dbReference type="Proteomes" id="UP000722485"/>
    </source>
</evidence>
<dbReference type="InterPro" id="IPR013694">
    <property type="entry name" value="VIT"/>
</dbReference>